<accession>J9PUC3</accession>
<dbReference type="KEGG" id="vg:14011534"/>
<reference evidence="1 2" key="1">
    <citation type="submission" date="2011-09" db="EMBL/GenBank/DDBJ databases">
        <title>Complete Genome Sequence of Bacillus cereus Bacteriophage BCD7.</title>
        <authorList>
            <person name="Lee J.-H."/>
            <person name="Shin H."/>
            <person name="Son B."/>
            <person name="Ryu S."/>
        </authorList>
    </citation>
    <scope>NUCLEOTIDE SEQUENCE [LARGE SCALE GENOMIC DNA]</scope>
</reference>
<organism evidence="1 2">
    <name type="scientific">Bacillus phage BCD7</name>
    <dbReference type="NCBI Taxonomy" id="1136534"/>
    <lineage>
        <taxon>Viruses</taxon>
        <taxon>Duplodnaviria</taxon>
        <taxon>Heunggongvirae</taxon>
        <taxon>Uroviricota</taxon>
        <taxon>Caudoviricetes</taxon>
        <taxon>Becedseptimavirus</taxon>
        <taxon>Becedseptimavirus BCD7</taxon>
    </lineage>
</organism>
<protein>
    <recommendedName>
        <fullName evidence="3">Nucleotidyltransferase</fullName>
    </recommendedName>
</protein>
<dbReference type="OrthoDB" id="22886at10239"/>
<keyword evidence="2" id="KW-1185">Reference proteome</keyword>
<dbReference type="Proteomes" id="UP000006298">
    <property type="component" value="Segment"/>
</dbReference>
<dbReference type="EMBL" id="JN712910">
    <property type="protein sequence ID" value="AEZ50462.1"/>
    <property type="molecule type" value="Genomic_DNA"/>
</dbReference>
<name>J9PUC3_9CAUD</name>
<evidence type="ECO:0000313" key="2">
    <source>
        <dbReference type="Proteomes" id="UP000006298"/>
    </source>
</evidence>
<proteinExistence type="predicted"/>
<dbReference type="RefSeq" id="YP_007005866.1">
    <property type="nucleotide sequence ID" value="NC_019515.1"/>
</dbReference>
<evidence type="ECO:0000313" key="1">
    <source>
        <dbReference type="EMBL" id="AEZ50462.1"/>
    </source>
</evidence>
<gene>
    <name evidence="1" type="ORF">BCD7_0015</name>
</gene>
<sequence>MGLRKKLVLPHGMDILLSNPTQLGHTTGFLALKGSQNYNLDRPGSDFDYVLYAMPTMEDLFKKQVFKDKMVQRNYGLTIEVKDFRDFPLMLDKQNITTLELLFSTDIRYYDNPWVTRLLEMRHDIVRMNLPRFFDSAIGTAKSYFKRIENPTPDTQHMFYKYGYNTKAVVGCARILMTVSTFARNGFTSFGHAIQFSDEAKEEMFKIRDGEYELHDIAVKLDTLFKEVEAVREKYMKNSVDELCRTMLWEFAQEAMEYHIERLAVKKMNDKMVRDYKNHDVVVRG</sequence>
<dbReference type="GeneID" id="14011534"/>
<evidence type="ECO:0008006" key="3">
    <source>
        <dbReference type="Google" id="ProtNLM"/>
    </source>
</evidence>